<feature type="transmembrane region" description="Helical" evidence="1">
    <location>
        <begin position="187"/>
        <end position="207"/>
    </location>
</feature>
<keyword evidence="1" id="KW-0472">Membrane</keyword>
<feature type="transmembrane region" description="Helical" evidence="1">
    <location>
        <begin position="100"/>
        <end position="127"/>
    </location>
</feature>
<feature type="transmembrane region" description="Helical" evidence="1">
    <location>
        <begin position="12"/>
        <end position="36"/>
    </location>
</feature>
<feature type="domain" description="Acyltransferase 3" evidence="2">
    <location>
        <begin position="9"/>
        <end position="356"/>
    </location>
</feature>
<feature type="transmembrane region" description="Helical" evidence="1">
    <location>
        <begin position="147"/>
        <end position="180"/>
    </location>
</feature>
<dbReference type="Pfam" id="PF01757">
    <property type="entry name" value="Acyl_transf_3"/>
    <property type="match status" value="1"/>
</dbReference>
<keyword evidence="1 3" id="KW-0812">Transmembrane</keyword>
<feature type="transmembrane region" description="Helical" evidence="1">
    <location>
        <begin position="333"/>
        <end position="356"/>
    </location>
</feature>
<evidence type="ECO:0000313" key="4">
    <source>
        <dbReference type="Proteomes" id="UP000033854"/>
    </source>
</evidence>
<keyword evidence="1" id="KW-1133">Transmembrane helix</keyword>
<dbReference type="PANTHER" id="PTHR23028:SF134">
    <property type="entry name" value="PUTATIVE (AFU_ORTHOLOGUE AFUA_4G08520)-RELATED"/>
    <property type="match status" value="1"/>
</dbReference>
<dbReference type="PANTHER" id="PTHR23028">
    <property type="entry name" value="ACETYLTRANSFERASE"/>
    <property type="match status" value="1"/>
</dbReference>
<dbReference type="InterPro" id="IPR050879">
    <property type="entry name" value="Acyltransferase_3"/>
</dbReference>
<dbReference type="InterPro" id="IPR002656">
    <property type="entry name" value="Acyl_transf_3_dom"/>
</dbReference>
<evidence type="ECO:0000259" key="2">
    <source>
        <dbReference type="Pfam" id="PF01757"/>
    </source>
</evidence>
<reference evidence="3 4" key="1">
    <citation type="journal article" date="2015" name="Nature">
        <title>rRNA introns, odd ribosomes, and small enigmatic genomes across a large radiation of phyla.</title>
        <authorList>
            <person name="Brown C.T."/>
            <person name="Hug L.A."/>
            <person name="Thomas B.C."/>
            <person name="Sharon I."/>
            <person name="Castelle C.J."/>
            <person name="Singh A."/>
            <person name="Wilkins M.J."/>
            <person name="Williams K.H."/>
            <person name="Banfield J.F."/>
        </authorList>
    </citation>
    <scope>NUCLEOTIDE SEQUENCE [LARGE SCALE GENOMIC DNA]</scope>
</reference>
<name>A0A0G0Z1W9_9BACT</name>
<evidence type="ECO:0000256" key="1">
    <source>
        <dbReference type="SAM" id="Phobius"/>
    </source>
</evidence>
<sequence>MENNTRFTKLDGLRGLLSLIVALNHSFLVIVIPTFANVWQQNPFIFHGLQSKLQQLFMFLGNGGAAVTLFFLLSGLVLGQSLSRTKMNFRGLTSFMVKRIIRLYPVYLFIVATTAIYMKFGFIYQTFPYSSSWFNWWMNFQMTFKELLLNIFFIHAYIGGVTWTLRVILIVSFIFPVFFLINKKTSWWLDILISFLLIYLSFTLLNIEGFRDLRYLYMFYLGLMIPKFKTLFSMASNRLVSVILPLALIPLLGFRYLTNEYQGGVVESIISFFLIGFAAYGNKVTALDFLNGKFFQFFGKISYSLYLIHFSVLYILSRIMFQSLPNLPYENQYLIIHLGLFLLSVIIATGVSFLVYKFIELPSHVLSTSVGKKISQE</sequence>
<comment type="caution">
    <text evidence="3">The sequence shown here is derived from an EMBL/GenBank/DDBJ whole genome shotgun (WGS) entry which is preliminary data.</text>
</comment>
<feature type="transmembrane region" description="Helical" evidence="1">
    <location>
        <begin position="263"/>
        <end position="282"/>
    </location>
</feature>
<feature type="transmembrane region" description="Helical" evidence="1">
    <location>
        <begin position="56"/>
        <end position="79"/>
    </location>
</feature>
<dbReference type="GO" id="GO:0016747">
    <property type="term" value="F:acyltransferase activity, transferring groups other than amino-acyl groups"/>
    <property type="evidence" value="ECO:0007669"/>
    <property type="project" value="InterPro"/>
</dbReference>
<keyword evidence="3" id="KW-0808">Transferase</keyword>
<feature type="transmembrane region" description="Helical" evidence="1">
    <location>
        <begin position="239"/>
        <end position="257"/>
    </location>
</feature>
<dbReference type="EMBL" id="LCDA01000006">
    <property type="protein sequence ID" value="KKS42767.1"/>
    <property type="molecule type" value="Genomic_DNA"/>
</dbReference>
<organism evidence="3 4">
    <name type="scientific">Candidatus Collierbacteria bacterium GW2011_GWA2_42_17</name>
    <dbReference type="NCBI Taxonomy" id="1618378"/>
    <lineage>
        <taxon>Bacteria</taxon>
        <taxon>Candidatus Collieribacteriota</taxon>
    </lineage>
</organism>
<dbReference type="Proteomes" id="UP000033854">
    <property type="component" value="Unassembled WGS sequence"/>
</dbReference>
<feature type="transmembrane region" description="Helical" evidence="1">
    <location>
        <begin position="303"/>
        <end position="321"/>
    </location>
</feature>
<dbReference type="AlphaFoldDB" id="A0A0G0Z1W9"/>
<evidence type="ECO:0000313" key="3">
    <source>
        <dbReference type="EMBL" id="KKS42767.1"/>
    </source>
</evidence>
<proteinExistence type="predicted"/>
<protein>
    <submittedName>
        <fullName evidence="3">Putative transferase transmembrane protein</fullName>
    </submittedName>
</protein>
<gene>
    <name evidence="3" type="ORF">UV06_C0006G0037</name>
</gene>
<accession>A0A0G0Z1W9</accession>